<evidence type="ECO:0000256" key="3">
    <source>
        <dbReference type="PROSITE-ProRule" id="PRU01131"/>
    </source>
</evidence>
<evidence type="ECO:0000256" key="1">
    <source>
        <dbReference type="ARBA" id="ARBA00009374"/>
    </source>
</evidence>
<evidence type="ECO:0000256" key="2">
    <source>
        <dbReference type="ARBA" id="ARBA00022723"/>
    </source>
</evidence>
<organism evidence="5 6">
    <name type="scientific">Elaeis guineensis var. tenera</name>
    <name type="common">Oil palm</name>
    <dbReference type="NCBI Taxonomy" id="51953"/>
    <lineage>
        <taxon>Eukaryota</taxon>
        <taxon>Viridiplantae</taxon>
        <taxon>Streptophyta</taxon>
        <taxon>Embryophyta</taxon>
        <taxon>Tracheophyta</taxon>
        <taxon>Spermatophyta</taxon>
        <taxon>Magnoliopsida</taxon>
        <taxon>Liliopsida</taxon>
        <taxon>Arecaceae</taxon>
        <taxon>Arecoideae</taxon>
        <taxon>Cocoseae</taxon>
        <taxon>Elaeidinae</taxon>
        <taxon>Elaeis</taxon>
    </lineage>
</organism>
<dbReference type="InterPro" id="IPR044604">
    <property type="entry name" value="FLZ12/13/14"/>
</dbReference>
<dbReference type="Proteomes" id="UP000504607">
    <property type="component" value="Chromosome 2"/>
</dbReference>
<evidence type="ECO:0000259" key="4">
    <source>
        <dbReference type="PROSITE" id="PS51795"/>
    </source>
</evidence>
<proteinExistence type="inferred from homology"/>
<reference evidence="6" key="1">
    <citation type="submission" date="2025-08" db="UniProtKB">
        <authorList>
            <consortium name="RefSeq"/>
        </authorList>
    </citation>
    <scope>IDENTIFICATION</scope>
</reference>
<dbReference type="InterPro" id="IPR007650">
    <property type="entry name" value="Zf-FLZ_dom"/>
</dbReference>
<dbReference type="GeneID" id="105039352"/>
<comment type="similarity">
    <text evidence="1">Belongs to the FLZ family.</text>
</comment>
<dbReference type="PANTHER" id="PTHR47208">
    <property type="entry name" value="OS02G0174800 PROTEIN"/>
    <property type="match status" value="1"/>
</dbReference>
<evidence type="ECO:0000313" key="6">
    <source>
        <dbReference type="RefSeq" id="XP_010913792.1"/>
    </source>
</evidence>
<dbReference type="InParanoid" id="A0A6I9QT59"/>
<dbReference type="OrthoDB" id="777466at2759"/>
<name>A0A6I9QT59_ELAGV</name>
<dbReference type="PROSITE" id="PS51795">
    <property type="entry name" value="ZF_FLZ"/>
    <property type="match status" value="1"/>
</dbReference>
<dbReference type="AlphaFoldDB" id="A0A6I9QT59"/>
<dbReference type="RefSeq" id="XP_010913792.1">
    <property type="nucleotide sequence ID" value="XM_010915490.3"/>
</dbReference>
<dbReference type="KEGG" id="egu:105039352"/>
<evidence type="ECO:0000313" key="5">
    <source>
        <dbReference type="Proteomes" id="UP000504607"/>
    </source>
</evidence>
<feature type="zinc finger region" description="FLZ-type" evidence="3">
    <location>
        <begin position="143"/>
        <end position="186"/>
    </location>
</feature>
<dbReference type="PANTHER" id="PTHR47208:SF1">
    <property type="entry name" value="OS02G0174800 PROTEIN"/>
    <property type="match status" value="1"/>
</dbReference>
<accession>A0A6I9QT59</accession>
<dbReference type="Pfam" id="PF04570">
    <property type="entry name" value="zf-FLZ"/>
    <property type="match status" value="1"/>
</dbReference>
<gene>
    <name evidence="6" type="primary">LOC105039352</name>
</gene>
<feature type="domain" description="FLZ-type" evidence="4">
    <location>
        <begin position="143"/>
        <end position="186"/>
    </location>
</feature>
<dbReference type="GO" id="GO:0046872">
    <property type="term" value="F:metal ion binding"/>
    <property type="evidence" value="ECO:0007669"/>
    <property type="project" value="UniProtKB-KW"/>
</dbReference>
<sequence length="216" mass="22839">MPDSSFLKLSLFVAGEPADPPAVRSPRSFADGAVGLGIVAALSGGGDVGGRVRSAALTRSEPIPIAPAKAVAAARSMEPDEAELSESYTCVISHVGGKSVRKRVYFGDGSEVVFGAVQRGRGVLFEMPPLPTPPETAMPFTVGFLSHCYLCKKKLEGIDIYMYRGDKAFCSAECRCQHMLFDEHKENCGSEVLKSYECSVSPCPGPFLFPAGVAAA</sequence>
<dbReference type="FunCoup" id="A0A6I9QT59">
    <property type="interactions" value="1290"/>
</dbReference>
<protein>
    <submittedName>
        <fullName evidence="6">FCS-Like Zinc finger 14 isoform X1</fullName>
    </submittedName>
</protein>
<keyword evidence="5" id="KW-1185">Reference proteome</keyword>
<keyword evidence="2" id="KW-0479">Metal-binding</keyword>